<keyword evidence="2" id="KW-1185">Reference proteome</keyword>
<dbReference type="Proteomes" id="UP001162131">
    <property type="component" value="Unassembled WGS sequence"/>
</dbReference>
<dbReference type="EMBL" id="CAJZBQ010000061">
    <property type="protein sequence ID" value="CAG9335176.1"/>
    <property type="molecule type" value="Genomic_DNA"/>
</dbReference>
<protein>
    <submittedName>
        <fullName evidence="1">Uncharacterized protein</fullName>
    </submittedName>
</protein>
<name>A0AAU9KM66_9CILI</name>
<reference evidence="1" key="1">
    <citation type="submission" date="2021-09" db="EMBL/GenBank/DDBJ databases">
        <authorList>
            <consortium name="AG Swart"/>
            <person name="Singh M."/>
            <person name="Singh A."/>
            <person name="Seah K."/>
            <person name="Emmerich C."/>
        </authorList>
    </citation>
    <scope>NUCLEOTIDE SEQUENCE</scope>
    <source>
        <strain evidence="1">ATCC30299</strain>
    </source>
</reference>
<dbReference type="AlphaFoldDB" id="A0AAU9KM66"/>
<evidence type="ECO:0000313" key="1">
    <source>
        <dbReference type="EMBL" id="CAG9335176.1"/>
    </source>
</evidence>
<accession>A0AAU9KM66</accession>
<evidence type="ECO:0000313" key="2">
    <source>
        <dbReference type="Proteomes" id="UP001162131"/>
    </source>
</evidence>
<gene>
    <name evidence="1" type="ORF">BSTOLATCC_MIC63415</name>
</gene>
<sequence length="70" mass="8606">MENCFKGKKNKNLYENSWVSDLMLKMENLLLVCFFQSRMKKMKFDYEKFIFHYFFETKLTPLNGQIFCLI</sequence>
<organism evidence="1 2">
    <name type="scientific">Blepharisma stoltei</name>
    <dbReference type="NCBI Taxonomy" id="1481888"/>
    <lineage>
        <taxon>Eukaryota</taxon>
        <taxon>Sar</taxon>
        <taxon>Alveolata</taxon>
        <taxon>Ciliophora</taxon>
        <taxon>Postciliodesmatophora</taxon>
        <taxon>Heterotrichea</taxon>
        <taxon>Heterotrichida</taxon>
        <taxon>Blepharismidae</taxon>
        <taxon>Blepharisma</taxon>
    </lineage>
</organism>
<proteinExistence type="predicted"/>
<comment type="caution">
    <text evidence="1">The sequence shown here is derived from an EMBL/GenBank/DDBJ whole genome shotgun (WGS) entry which is preliminary data.</text>
</comment>